<dbReference type="FunFam" id="2.90.10.10:FF:000005">
    <property type="entry name" value="G-type lectin S-receptor-like serine/threonine-protein kinase"/>
    <property type="match status" value="1"/>
</dbReference>
<evidence type="ECO:0000256" key="8">
    <source>
        <dbReference type="ARBA" id="ARBA00022729"/>
    </source>
</evidence>
<dbReference type="OrthoDB" id="1910371at2759"/>
<keyword evidence="8 23" id="KW-0732">Signal</keyword>
<dbReference type="GO" id="GO:0030246">
    <property type="term" value="F:carbohydrate binding"/>
    <property type="evidence" value="ECO:0007669"/>
    <property type="project" value="UniProtKB-KW"/>
</dbReference>
<keyword evidence="6" id="KW-0808">Transferase</keyword>
<dbReference type="PROSITE" id="PS50927">
    <property type="entry name" value="BULB_LECTIN"/>
    <property type="match status" value="1"/>
</dbReference>
<dbReference type="CDD" id="cd01098">
    <property type="entry name" value="PAN_AP_plant"/>
    <property type="match status" value="1"/>
</dbReference>
<dbReference type="SMART" id="SM00220">
    <property type="entry name" value="S_TKc"/>
    <property type="match status" value="1"/>
</dbReference>
<keyword evidence="3" id="KW-1003">Cell membrane</keyword>
<keyword evidence="17" id="KW-0325">Glycoprotein</keyword>
<evidence type="ECO:0000259" key="27">
    <source>
        <dbReference type="PROSITE" id="PS50948"/>
    </source>
</evidence>
<evidence type="ECO:0000256" key="5">
    <source>
        <dbReference type="ARBA" id="ARBA00022536"/>
    </source>
</evidence>
<comment type="catalytic activity">
    <reaction evidence="18">
        <text>L-threonyl-[protein] + ATP = O-phospho-L-threonyl-[protein] + ADP + H(+)</text>
        <dbReference type="Rhea" id="RHEA:46608"/>
        <dbReference type="Rhea" id="RHEA-COMP:11060"/>
        <dbReference type="Rhea" id="RHEA-COMP:11605"/>
        <dbReference type="ChEBI" id="CHEBI:15378"/>
        <dbReference type="ChEBI" id="CHEBI:30013"/>
        <dbReference type="ChEBI" id="CHEBI:30616"/>
        <dbReference type="ChEBI" id="CHEBI:61977"/>
        <dbReference type="ChEBI" id="CHEBI:456216"/>
        <dbReference type="EC" id="2.7.11.1"/>
    </reaction>
</comment>
<comment type="caution">
    <text evidence="28">The sequence shown here is derived from an EMBL/GenBank/DDBJ whole genome shotgun (WGS) entry which is preliminary data.</text>
</comment>
<dbReference type="PROSITE" id="PS00108">
    <property type="entry name" value="PROTEIN_KINASE_ST"/>
    <property type="match status" value="1"/>
</dbReference>
<keyword evidence="29" id="KW-1185">Reference proteome</keyword>
<dbReference type="Pfam" id="PF01453">
    <property type="entry name" value="B_lectin"/>
    <property type="match status" value="1"/>
</dbReference>
<dbReference type="InterPro" id="IPR011009">
    <property type="entry name" value="Kinase-like_dom_sf"/>
</dbReference>
<dbReference type="EMBL" id="JABFAD010000010">
    <property type="protein sequence ID" value="MBA0811725.1"/>
    <property type="molecule type" value="Genomic_DNA"/>
</dbReference>
<dbReference type="CDD" id="cd14066">
    <property type="entry name" value="STKc_IRAK"/>
    <property type="match status" value="1"/>
</dbReference>
<feature type="signal peptide" evidence="23">
    <location>
        <begin position="1"/>
        <end position="27"/>
    </location>
</feature>
<evidence type="ECO:0000259" key="24">
    <source>
        <dbReference type="PROSITE" id="PS50011"/>
    </source>
</evidence>
<keyword evidence="15" id="KW-1015">Disulfide bond</keyword>
<dbReference type="InterPro" id="IPR036426">
    <property type="entry name" value="Bulb-type_lectin_dom_sf"/>
</dbReference>
<keyword evidence="7 22" id="KW-0812">Transmembrane</keyword>
<evidence type="ECO:0000256" key="17">
    <source>
        <dbReference type="ARBA" id="ARBA00023180"/>
    </source>
</evidence>
<accession>A0A7J9HS69</accession>
<evidence type="ECO:0000256" key="20">
    <source>
        <dbReference type="PROSITE-ProRule" id="PRU00076"/>
    </source>
</evidence>
<name>A0A7J9HS69_9ROSI</name>
<evidence type="ECO:0000256" key="4">
    <source>
        <dbReference type="ARBA" id="ARBA00022527"/>
    </source>
</evidence>
<feature type="binding site" evidence="21">
    <location>
        <position position="576"/>
    </location>
    <ligand>
        <name>ATP</name>
        <dbReference type="ChEBI" id="CHEBI:30616"/>
    </ligand>
</feature>
<proteinExistence type="predicted"/>
<dbReference type="InterPro" id="IPR008271">
    <property type="entry name" value="Ser/Thr_kinase_AS"/>
</dbReference>
<dbReference type="Gene3D" id="2.90.10.10">
    <property type="entry name" value="Bulb-type lectin domain"/>
    <property type="match status" value="1"/>
</dbReference>
<comment type="catalytic activity">
    <reaction evidence="19">
        <text>L-seryl-[protein] + ATP = O-phospho-L-seryl-[protein] + ADP + H(+)</text>
        <dbReference type="Rhea" id="RHEA:17989"/>
        <dbReference type="Rhea" id="RHEA-COMP:9863"/>
        <dbReference type="Rhea" id="RHEA-COMP:11604"/>
        <dbReference type="ChEBI" id="CHEBI:15378"/>
        <dbReference type="ChEBI" id="CHEBI:29999"/>
        <dbReference type="ChEBI" id="CHEBI:30616"/>
        <dbReference type="ChEBI" id="CHEBI:83421"/>
        <dbReference type="ChEBI" id="CHEBI:456216"/>
        <dbReference type="EC" id="2.7.11.1"/>
    </reaction>
</comment>
<evidence type="ECO:0000256" key="6">
    <source>
        <dbReference type="ARBA" id="ARBA00022679"/>
    </source>
</evidence>
<dbReference type="InterPro" id="IPR003609">
    <property type="entry name" value="Pan_app"/>
</dbReference>
<dbReference type="Pfam" id="PF00954">
    <property type="entry name" value="S_locus_glycop"/>
    <property type="match status" value="1"/>
</dbReference>
<dbReference type="InterPro" id="IPR017441">
    <property type="entry name" value="Protein_kinase_ATP_BS"/>
</dbReference>
<evidence type="ECO:0000259" key="25">
    <source>
        <dbReference type="PROSITE" id="PS50026"/>
    </source>
</evidence>
<evidence type="ECO:0000313" key="29">
    <source>
        <dbReference type="Proteomes" id="UP000593560"/>
    </source>
</evidence>
<dbReference type="AlphaFoldDB" id="A0A7J9HS69"/>
<evidence type="ECO:0000259" key="26">
    <source>
        <dbReference type="PROSITE" id="PS50927"/>
    </source>
</evidence>
<evidence type="ECO:0000256" key="19">
    <source>
        <dbReference type="ARBA" id="ARBA00048679"/>
    </source>
</evidence>
<keyword evidence="14 22" id="KW-0472">Membrane</keyword>
<gene>
    <name evidence="28" type="ORF">Gohar_003597</name>
</gene>
<dbReference type="GO" id="GO:0004674">
    <property type="term" value="F:protein serine/threonine kinase activity"/>
    <property type="evidence" value="ECO:0007669"/>
    <property type="project" value="UniProtKB-KW"/>
</dbReference>
<evidence type="ECO:0000256" key="22">
    <source>
        <dbReference type="SAM" id="Phobius"/>
    </source>
</evidence>
<dbReference type="Proteomes" id="UP000593560">
    <property type="component" value="Unassembled WGS sequence"/>
</dbReference>
<dbReference type="CDD" id="cd00054">
    <property type="entry name" value="EGF_CA"/>
    <property type="match status" value="1"/>
</dbReference>
<keyword evidence="4" id="KW-0723">Serine/threonine-protein kinase</keyword>
<feature type="domain" description="Apple" evidence="27">
    <location>
        <begin position="344"/>
        <end position="423"/>
    </location>
</feature>
<dbReference type="PROSITE" id="PS50948">
    <property type="entry name" value="PAN"/>
    <property type="match status" value="1"/>
</dbReference>
<dbReference type="Pfam" id="PF08276">
    <property type="entry name" value="PAN_2"/>
    <property type="match status" value="1"/>
</dbReference>
<keyword evidence="9" id="KW-0430">Lectin</keyword>
<dbReference type="FunFam" id="1.10.510.10:FF:000060">
    <property type="entry name" value="G-type lectin S-receptor-like serine/threonine-protein kinase"/>
    <property type="match status" value="1"/>
</dbReference>
<feature type="non-terminal residue" evidence="28">
    <location>
        <position position="1"/>
    </location>
</feature>
<dbReference type="Pfam" id="PF07714">
    <property type="entry name" value="PK_Tyr_Ser-Thr"/>
    <property type="match status" value="1"/>
</dbReference>
<dbReference type="GO" id="GO:0048544">
    <property type="term" value="P:recognition of pollen"/>
    <property type="evidence" value="ECO:0007669"/>
    <property type="project" value="InterPro"/>
</dbReference>
<reference evidence="28 29" key="1">
    <citation type="journal article" date="2019" name="Genome Biol. Evol.">
        <title>Insights into the evolution of the New World diploid cottons (Gossypium, subgenus Houzingenia) based on genome sequencing.</title>
        <authorList>
            <person name="Grover C.E."/>
            <person name="Arick M.A. 2nd"/>
            <person name="Thrash A."/>
            <person name="Conover J.L."/>
            <person name="Sanders W.S."/>
            <person name="Peterson D.G."/>
            <person name="Frelichowski J.E."/>
            <person name="Scheffler J.A."/>
            <person name="Scheffler B.E."/>
            <person name="Wendel J.F."/>
        </authorList>
    </citation>
    <scope>NUCLEOTIDE SEQUENCE [LARGE SCALE GENOMIC DNA]</scope>
    <source>
        <strain evidence="28">0</strain>
        <tissue evidence="28">Leaf</tissue>
    </source>
</reference>
<keyword evidence="11" id="KW-0418">Kinase</keyword>
<dbReference type="InterPro" id="IPR000858">
    <property type="entry name" value="S_locus_glycoprot_dom"/>
</dbReference>
<dbReference type="PROSITE" id="PS50011">
    <property type="entry name" value="PROTEIN_KINASE_DOM"/>
    <property type="match status" value="1"/>
</dbReference>
<organism evidence="28 29">
    <name type="scientific">Gossypium harknessii</name>
    <dbReference type="NCBI Taxonomy" id="34285"/>
    <lineage>
        <taxon>Eukaryota</taxon>
        <taxon>Viridiplantae</taxon>
        <taxon>Streptophyta</taxon>
        <taxon>Embryophyta</taxon>
        <taxon>Tracheophyta</taxon>
        <taxon>Spermatophyta</taxon>
        <taxon>Magnoliopsida</taxon>
        <taxon>eudicotyledons</taxon>
        <taxon>Gunneridae</taxon>
        <taxon>Pentapetalae</taxon>
        <taxon>rosids</taxon>
        <taxon>malvids</taxon>
        <taxon>Malvales</taxon>
        <taxon>Malvaceae</taxon>
        <taxon>Malvoideae</taxon>
        <taxon>Gossypium</taxon>
    </lineage>
</organism>
<evidence type="ECO:0000256" key="14">
    <source>
        <dbReference type="ARBA" id="ARBA00023136"/>
    </source>
</evidence>
<evidence type="ECO:0000256" key="16">
    <source>
        <dbReference type="ARBA" id="ARBA00023170"/>
    </source>
</evidence>
<dbReference type="Gene3D" id="3.30.200.20">
    <property type="entry name" value="Phosphorylase Kinase, domain 1"/>
    <property type="match status" value="1"/>
</dbReference>
<dbReference type="InterPro" id="IPR000742">
    <property type="entry name" value="EGF"/>
</dbReference>
<evidence type="ECO:0000256" key="2">
    <source>
        <dbReference type="ARBA" id="ARBA00012513"/>
    </source>
</evidence>
<evidence type="ECO:0000313" key="28">
    <source>
        <dbReference type="EMBL" id="MBA0811725.1"/>
    </source>
</evidence>
<feature type="domain" description="EGF-like" evidence="25">
    <location>
        <begin position="288"/>
        <end position="325"/>
    </location>
</feature>
<feature type="domain" description="Protein kinase" evidence="24">
    <location>
        <begin position="548"/>
        <end position="823"/>
    </location>
</feature>
<dbReference type="SMART" id="SM00108">
    <property type="entry name" value="B_lectin"/>
    <property type="match status" value="1"/>
</dbReference>
<dbReference type="PROSITE" id="PS00107">
    <property type="entry name" value="PROTEIN_KINASE_ATP"/>
    <property type="match status" value="1"/>
</dbReference>
<evidence type="ECO:0000256" key="15">
    <source>
        <dbReference type="ARBA" id="ARBA00023157"/>
    </source>
</evidence>
<dbReference type="GO" id="GO:0005886">
    <property type="term" value="C:plasma membrane"/>
    <property type="evidence" value="ECO:0007669"/>
    <property type="project" value="UniProtKB-SubCell"/>
</dbReference>
<evidence type="ECO:0000256" key="12">
    <source>
        <dbReference type="ARBA" id="ARBA00022840"/>
    </source>
</evidence>
<dbReference type="InterPro" id="IPR024171">
    <property type="entry name" value="SRK-like_kinase"/>
</dbReference>
<evidence type="ECO:0000256" key="21">
    <source>
        <dbReference type="PROSITE-ProRule" id="PRU10141"/>
    </source>
</evidence>
<sequence>METKNKTPFFVSSLIFLLCCLARFCYGTDIIRQGKTMKDGDKLVSSDGVFELGIFSPENSRFRYVGIWYKVDMEAVVWVANRDKPMVNTNGVLRIGIDGNLVVLDGDRNFVWSSGVPGILSNTSSARLQKNGNLELLNNDTSEVIWDSFHHPTDTFLPGMKLPVSISIGEVRFFSSWRSAIDPSYGNYSAGIIPNGGPQIVIWDQSGRRRWRSGQWNAVIFTGVSNMSNTASFLYGFKLSEPDENGTRYFTYKPSNSSALSRFRIGYDGTERHLRWDGKKWTVLLSQPGNKCDLYNHCGNYATCDNFVSSSTCNCLEGFRPKFEDQWSKGNWSGGCERRTELECQRGKPDGFKRMKCMKLPDFSNILVPVKSRDDCRQSCLGNCSCTAYAYVYGIGCMIWVGDLVDVQHIDQNGPIEFFYRLNHSDLVKSHHLCTYDLFNTFEFHFTNVDDKKKISNGVIVIISLVGACFLVAFLWLLWRYKKKLKVSSMVCCKDKDAVVFNEFRSKSTEFSADLSGPSDILIDGNQVNRPELPIFNFSTVAAATNNFCEENKLGQGGFGAVYKGELPGGQEIAVKRLSRQSGQGLEEFKNEIILLAKLQHRNLVRLLGCSIQGEEKMLIYEYMPNKSLDNFLFAKQAVLDWRTRVGIIEGIARGLLYLHRDSRLRIIHRDLKASNILLDAEMNPKISDFGMARIFGGNQIEANTVRVVGTYGYMSPEYAMEGLFSIKSDVYSFGVLLLEIVSGRRNTSFRSSEYTSLIAYAWQLWEDDKAMYIVDPLIQESCCPKEALKCIHIGMLCVQDSAMYRPTMATVVLMLESEAPTLPKARQPTYRSFRRSIDEQPIPNGQEIVSSNDVTITTVAG</sequence>
<keyword evidence="12 21" id="KW-0067">ATP-binding</keyword>
<protein>
    <recommendedName>
        <fullName evidence="2">non-specific serine/threonine protein kinase</fullName>
        <ecNumber evidence="2">2.7.11.1</ecNumber>
    </recommendedName>
</protein>
<dbReference type="InterPro" id="IPR001480">
    <property type="entry name" value="Bulb-type_lectin_dom"/>
</dbReference>
<dbReference type="CDD" id="cd00028">
    <property type="entry name" value="B_lectin"/>
    <property type="match status" value="1"/>
</dbReference>
<keyword evidence="13 22" id="KW-1133">Transmembrane helix</keyword>
<dbReference type="PANTHER" id="PTHR27002">
    <property type="entry name" value="RECEPTOR-LIKE SERINE/THREONINE-PROTEIN KINASE SD1-8"/>
    <property type="match status" value="1"/>
</dbReference>
<evidence type="ECO:0000256" key="13">
    <source>
        <dbReference type="ARBA" id="ARBA00022989"/>
    </source>
</evidence>
<dbReference type="PIRSF" id="PIRSF000641">
    <property type="entry name" value="SRK"/>
    <property type="match status" value="1"/>
</dbReference>
<feature type="chain" id="PRO_5029488950" description="non-specific serine/threonine protein kinase" evidence="23">
    <location>
        <begin position="28"/>
        <end position="862"/>
    </location>
</feature>
<dbReference type="InterPro" id="IPR001245">
    <property type="entry name" value="Ser-Thr/Tyr_kinase_cat_dom"/>
</dbReference>
<evidence type="ECO:0000256" key="18">
    <source>
        <dbReference type="ARBA" id="ARBA00047899"/>
    </source>
</evidence>
<dbReference type="SMART" id="SM00473">
    <property type="entry name" value="PAN_AP"/>
    <property type="match status" value="1"/>
</dbReference>
<evidence type="ECO:0000256" key="23">
    <source>
        <dbReference type="SAM" id="SignalP"/>
    </source>
</evidence>
<feature type="transmembrane region" description="Helical" evidence="22">
    <location>
        <begin position="458"/>
        <end position="479"/>
    </location>
</feature>
<keyword evidence="10 21" id="KW-0547">Nucleotide-binding</keyword>
<keyword evidence="5 20" id="KW-0245">EGF-like domain</keyword>
<dbReference type="Gene3D" id="1.10.510.10">
    <property type="entry name" value="Transferase(Phosphotransferase) domain 1"/>
    <property type="match status" value="1"/>
</dbReference>
<dbReference type="PROSITE" id="PS50026">
    <property type="entry name" value="EGF_3"/>
    <property type="match status" value="1"/>
</dbReference>
<dbReference type="EC" id="2.7.11.1" evidence="2"/>
<evidence type="ECO:0000256" key="3">
    <source>
        <dbReference type="ARBA" id="ARBA00022475"/>
    </source>
</evidence>
<dbReference type="PANTHER" id="PTHR27002:SF932">
    <property type="entry name" value="RECEPTOR-LIKE SERINE_THREONINE-PROTEIN KINASE"/>
    <property type="match status" value="1"/>
</dbReference>
<comment type="caution">
    <text evidence="20">Lacks conserved residue(s) required for the propagation of feature annotation.</text>
</comment>
<keyword evidence="16" id="KW-0675">Receptor</keyword>
<evidence type="ECO:0000256" key="10">
    <source>
        <dbReference type="ARBA" id="ARBA00022741"/>
    </source>
</evidence>
<evidence type="ECO:0000256" key="7">
    <source>
        <dbReference type="ARBA" id="ARBA00022692"/>
    </source>
</evidence>
<dbReference type="InterPro" id="IPR000719">
    <property type="entry name" value="Prot_kinase_dom"/>
</dbReference>
<dbReference type="SUPFAM" id="SSF56112">
    <property type="entry name" value="Protein kinase-like (PK-like)"/>
    <property type="match status" value="1"/>
</dbReference>
<dbReference type="GO" id="GO:0005524">
    <property type="term" value="F:ATP binding"/>
    <property type="evidence" value="ECO:0007669"/>
    <property type="project" value="UniProtKB-UniRule"/>
</dbReference>
<evidence type="ECO:0000256" key="11">
    <source>
        <dbReference type="ARBA" id="ARBA00022777"/>
    </source>
</evidence>
<comment type="subcellular location">
    <subcellularLocation>
        <location evidence="1">Cell membrane</location>
        <topology evidence="1">Single-pass type I membrane protein</topology>
    </subcellularLocation>
</comment>
<dbReference type="FunFam" id="3.30.200.20:FF:000330">
    <property type="entry name" value="G-type lectin S-receptor-like serine/threonine-protein kinase At4g03230"/>
    <property type="match status" value="1"/>
</dbReference>
<evidence type="ECO:0000256" key="1">
    <source>
        <dbReference type="ARBA" id="ARBA00004251"/>
    </source>
</evidence>
<feature type="domain" description="Bulb-type lectin" evidence="26">
    <location>
        <begin position="28"/>
        <end position="149"/>
    </location>
</feature>
<dbReference type="SUPFAM" id="SSF51110">
    <property type="entry name" value="alpha-D-mannose-specific plant lectins"/>
    <property type="match status" value="1"/>
</dbReference>
<evidence type="ECO:0000256" key="9">
    <source>
        <dbReference type="ARBA" id="ARBA00022734"/>
    </source>
</evidence>